<sequence>MPDKLDAEEHGLILFDGICNFCNGWVNFLLKHDRAGYFRFAPLQSAAAQRVLQTHRLPQDQLASVILIEGGRCFVESDAVIRICRRLPGVWKLFAILRFIPRSWRDGAYRWVARHRYRLFGQRERCMIPTPEVRNRFLNED</sequence>
<dbReference type="GO" id="GO:0015035">
    <property type="term" value="F:protein-disulfide reductase activity"/>
    <property type="evidence" value="ECO:0007669"/>
    <property type="project" value="InterPro"/>
</dbReference>
<dbReference type="PANTHER" id="PTHR33639">
    <property type="entry name" value="THIOL-DISULFIDE OXIDOREDUCTASE DCC"/>
    <property type="match status" value="1"/>
</dbReference>
<accession>A0A938XUM6</accession>
<evidence type="ECO:0000313" key="2">
    <source>
        <dbReference type="Proteomes" id="UP000717624"/>
    </source>
</evidence>
<evidence type="ECO:0000313" key="1">
    <source>
        <dbReference type="EMBL" id="MBM7590407.1"/>
    </source>
</evidence>
<dbReference type="Pfam" id="PF04134">
    <property type="entry name" value="DCC1-like"/>
    <property type="match status" value="1"/>
</dbReference>
<dbReference type="InterPro" id="IPR007263">
    <property type="entry name" value="DCC1-like"/>
</dbReference>
<dbReference type="RefSeq" id="WP_204518164.1">
    <property type="nucleotide sequence ID" value="NZ_BAABIN010000002.1"/>
</dbReference>
<dbReference type="EMBL" id="JAFBEB010000006">
    <property type="protein sequence ID" value="MBM7590407.1"/>
    <property type="molecule type" value="Genomic_DNA"/>
</dbReference>
<organism evidence="1 2">
    <name type="scientific">Brevibacillus fulvus</name>
    <dbReference type="NCBI Taxonomy" id="1125967"/>
    <lineage>
        <taxon>Bacteria</taxon>
        <taxon>Bacillati</taxon>
        <taxon>Bacillota</taxon>
        <taxon>Bacilli</taxon>
        <taxon>Bacillales</taxon>
        <taxon>Paenibacillaceae</taxon>
        <taxon>Brevibacillus</taxon>
    </lineage>
</organism>
<reference evidence="1" key="1">
    <citation type="submission" date="2021-01" db="EMBL/GenBank/DDBJ databases">
        <title>Genomic Encyclopedia of Type Strains, Phase IV (KMG-IV): sequencing the most valuable type-strain genomes for metagenomic binning, comparative biology and taxonomic classification.</title>
        <authorList>
            <person name="Goeker M."/>
        </authorList>
    </citation>
    <scope>NUCLEOTIDE SEQUENCE</scope>
    <source>
        <strain evidence="1">DSM 25523</strain>
    </source>
</reference>
<dbReference type="InterPro" id="IPR052927">
    <property type="entry name" value="DCC_oxidoreductase"/>
</dbReference>
<protein>
    <submittedName>
        <fullName evidence="1">DCC family thiol-disulfide oxidoreductase YuxK</fullName>
    </submittedName>
</protein>
<dbReference type="AlphaFoldDB" id="A0A938XUM6"/>
<comment type="caution">
    <text evidence="1">The sequence shown here is derived from an EMBL/GenBank/DDBJ whole genome shotgun (WGS) entry which is preliminary data.</text>
</comment>
<dbReference type="Proteomes" id="UP000717624">
    <property type="component" value="Unassembled WGS sequence"/>
</dbReference>
<keyword evidence="2" id="KW-1185">Reference proteome</keyword>
<proteinExistence type="predicted"/>
<dbReference type="PANTHER" id="PTHR33639:SF2">
    <property type="entry name" value="DUF393 DOMAIN-CONTAINING PROTEIN"/>
    <property type="match status" value="1"/>
</dbReference>
<name>A0A938XUM6_9BACL</name>
<gene>
    <name evidence="1" type="ORF">JOD01_002011</name>
</gene>